<organism evidence="1 2">
    <name type="scientific">Chryseobacterium kwangjuense</name>
    <dbReference type="NCBI Taxonomy" id="267125"/>
    <lineage>
        <taxon>Bacteria</taxon>
        <taxon>Pseudomonadati</taxon>
        <taxon>Bacteroidota</taxon>
        <taxon>Flavobacteriia</taxon>
        <taxon>Flavobacteriales</taxon>
        <taxon>Weeksellaceae</taxon>
        <taxon>Chryseobacterium group</taxon>
        <taxon>Chryseobacterium</taxon>
    </lineage>
</organism>
<accession>A0A135WET3</accession>
<reference evidence="1 2" key="2">
    <citation type="journal article" date="2016" name="Genome Announc.">
        <title>Draft Genome Sequence of a Biocontrol Rhizobacterium, Chryseobacterium kwangjuense Strain KJ1R5, Isolated from Pepper (Capsicum annuum).</title>
        <authorList>
            <person name="Jeong J.J."/>
            <person name="Park H."/>
            <person name="Park B.H."/>
            <person name="Mannaa M."/>
            <person name="Sang M.K."/>
            <person name="Choi I.G."/>
            <person name="Kim K.D."/>
        </authorList>
    </citation>
    <scope>NUCLEOTIDE SEQUENCE [LARGE SCALE GENOMIC DNA]</scope>
    <source>
        <strain evidence="1 2">KJ1R5</strain>
    </source>
</reference>
<gene>
    <name evidence="1" type="ORF">AU378_13485</name>
</gene>
<dbReference type="EMBL" id="LPUR01000011">
    <property type="protein sequence ID" value="KXH83407.1"/>
    <property type="molecule type" value="Genomic_DNA"/>
</dbReference>
<protein>
    <submittedName>
        <fullName evidence="1">Uncharacterized protein</fullName>
    </submittedName>
</protein>
<name>A0A135WET3_9FLAO</name>
<dbReference type="AlphaFoldDB" id="A0A135WET3"/>
<dbReference type="Proteomes" id="UP000070513">
    <property type="component" value="Unassembled WGS sequence"/>
</dbReference>
<sequence>MNFNIKIIKKQNRSGMMNFRLKKTYSDNLTTIQGFYPQSFYLFSFFTIFKIENYEKLIQKKVATLHKHLNFSFRSYY</sequence>
<comment type="caution">
    <text evidence="1">The sequence shown here is derived from an EMBL/GenBank/DDBJ whole genome shotgun (WGS) entry which is preliminary data.</text>
</comment>
<proteinExistence type="predicted"/>
<evidence type="ECO:0000313" key="2">
    <source>
        <dbReference type="Proteomes" id="UP000070513"/>
    </source>
</evidence>
<reference evidence="2" key="1">
    <citation type="submission" date="2015-12" db="EMBL/GenBank/DDBJ databases">
        <title>Genome sequence of a biocontrol rhizobacterium Chryseobacterium kwangjuense strain KJ1R5 isolated from pepper (Capsicum annuum L.).</title>
        <authorList>
            <person name="Jeong J.-J."/>
            <person name="Park H."/>
            <person name="Mannaa M."/>
            <person name="Sang M.K."/>
            <person name="Choi I.-G."/>
            <person name="Kim K.D."/>
        </authorList>
    </citation>
    <scope>NUCLEOTIDE SEQUENCE [LARGE SCALE GENOMIC DNA]</scope>
    <source>
        <strain evidence="2">KJ1R5</strain>
    </source>
</reference>
<evidence type="ECO:0000313" key="1">
    <source>
        <dbReference type="EMBL" id="KXH83407.1"/>
    </source>
</evidence>